<name>A0ABR1SPY9_9PEZI</name>
<dbReference type="EMBL" id="JAQQWI010000004">
    <property type="protein sequence ID" value="KAK8036403.1"/>
    <property type="molecule type" value="Genomic_DNA"/>
</dbReference>
<dbReference type="PANTHER" id="PTHR38788">
    <property type="entry name" value="CLR5 DOMAIN-CONTAINING PROTEIN"/>
    <property type="match status" value="1"/>
</dbReference>
<proteinExistence type="predicted"/>
<protein>
    <recommendedName>
        <fullName evidence="2">Clr5 domain-containing protein</fullName>
    </recommendedName>
</protein>
<comment type="caution">
    <text evidence="3">The sequence shown here is derived from an EMBL/GenBank/DDBJ whole genome shotgun (WGS) entry which is preliminary data.</text>
</comment>
<gene>
    <name evidence="3" type="ORF">PG991_001540</name>
</gene>
<evidence type="ECO:0000259" key="2">
    <source>
        <dbReference type="Pfam" id="PF14420"/>
    </source>
</evidence>
<evidence type="ECO:0000256" key="1">
    <source>
        <dbReference type="SAM" id="MobiDB-lite"/>
    </source>
</evidence>
<feature type="region of interest" description="Disordered" evidence="1">
    <location>
        <begin position="404"/>
        <end position="426"/>
    </location>
</feature>
<feature type="region of interest" description="Disordered" evidence="1">
    <location>
        <begin position="133"/>
        <end position="153"/>
    </location>
</feature>
<feature type="domain" description="Clr5" evidence="2">
    <location>
        <begin position="12"/>
        <end position="72"/>
    </location>
</feature>
<evidence type="ECO:0000313" key="3">
    <source>
        <dbReference type="EMBL" id="KAK8036403.1"/>
    </source>
</evidence>
<dbReference type="PANTHER" id="PTHR38788:SF3">
    <property type="entry name" value="CLR5 DOMAIN-CONTAINING PROTEIN"/>
    <property type="match status" value="1"/>
</dbReference>
<accession>A0ABR1SPY9</accession>
<feature type="compositionally biased region" description="Low complexity" evidence="1">
    <location>
        <begin position="143"/>
        <end position="153"/>
    </location>
</feature>
<feature type="region of interest" description="Disordered" evidence="1">
    <location>
        <begin position="364"/>
        <end position="385"/>
    </location>
</feature>
<feature type="region of interest" description="Disordered" evidence="1">
    <location>
        <begin position="443"/>
        <end position="463"/>
    </location>
</feature>
<feature type="compositionally biased region" description="Basic and acidic residues" evidence="1">
    <location>
        <begin position="449"/>
        <end position="463"/>
    </location>
</feature>
<organism evidence="3 4">
    <name type="scientific">Apiospora marii</name>
    <dbReference type="NCBI Taxonomy" id="335849"/>
    <lineage>
        <taxon>Eukaryota</taxon>
        <taxon>Fungi</taxon>
        <taxon>Dikarya</taxon>
        <taxon>Ascomycota</taxon>
        <taxon>Pezizomycotina</taxon>
        <taxon>Sordariomycetes</taxon>
        <taxon>Xylariomycetidae</taxon>
        <taxon>Amphisphaeriales</taxon>
        <taxon>Apiosporaceae</taxon>
        <taxon>Apiospora</taxon>
    </lineage>
</organism>
<sequence length="528" mass="59158">MQENVGGRWATPDQWEQHRTTITSLYRRHTLGDIIRIMQKEHEFYATWVIPGVVAVCPRMYKLRIHAWGLRKNLNFKEAKELLERMIDRQLPPDRDWHATLSQLHSYIVRLPPIKQATLMKLYELVASAEPPETPTPGIHAGTTTPSSTTPPTNIRELSLAAGCDLRRAEACVHNLRTFILGAFANAWWSHDTVPAIAETRRLYLWYQSSVVFQGALRRQKTAQAFQVIRPYFDHQPRVLANRDPRLFGSTVAFVALVAAVAPEVGASALRFTAAAAGATHGRSHPYAALLRALLDLGTTAGQEGGDQRGFTSTGFLPTVMQWYYSFLWEQARPDRPLRDIIQQCRHAAYVLGQRSEVRRQLLDRSGDSGGGGGGGGEETSGGINRQISLDLEGVRRYMLHYSENGRPTRPKGEEFEQETTANARSPKSTIALRTLDKCNNKNNNNNNEAEHTIAPDHTPGETHADAVISSNDRSDMLARLTELTDLEQALRQDSDDGGDVGLDRDAVRQEFDLWLDRYCARLSITDS</sequence>
<dbReference type="InterPro" id="IPR025676">
    <property type="entry name" value="Clr5_dom"/>
</dbReference>
<reference evidence="3 4" key="1">
    <citation type="submission" date="2023-01" db="EMBL/GenBank/DDBJ databases">
        <title>Analysis of 21 Apiospora genomes using comparative genomics revels a genus with tremendous synthesis potential of carbohydrate active enzymes and secondary metabolites.</title>
        <authorList>
            <person name="Sorensen T."/>
        </authorList>
    </citation>
    <scope>NUCLEOTIDE SEQUENCE [LARGE SCALE GENOMIC DNA]</scope>
    <source>
        <strain evidence="3 4">CBS 20057</strain>
    </source>
</reference>
<feature type="compositionally biased region" description="Gly residues" evidence="1">
    <location>
        <begin position="368"/>
        <end position="380"/>
    </location>
</feature>
<dbReference type="Proteomes" id="UP001396898">
    <property type="component" value="Unassembled WGS sequence"/>
</dbReference>
<evidence type="ECO:0000313" key="4">
    <source>
        <dbReference type="Proteomes" id="UP001396898"/>
    </source>
</evidence>
<keyword evidence="4" id="KW-1185">Reference proteome</keyword>
<dbReference type="Pfam" id="PF14420">
    <property type="entry name" value="Clr5"/>
    <property type="match status" value="1"/>
</dbReference>